<dbReference type="Gene3D" id="1.10.287.3510">
    <property type="match status" value="1"/>
</dbReference>
<protein>
    <submittedName>
        <fullName evidence="2">NADH dehydrogenase subunit 4L</fullName>
    </submittedName>
</protein>
<proteinExistence type="predicted"/>
<gene>
    <name evidence="2" type="primary">ND4L</name>
</gene>
<name>C0J6R6_PARNA</name>
<keyword evidence="1" id="KW-0812">Transmembrane</keyword>
<reference evidence="2" key="1">
    <citation type="submission" date="2008-07" db="EMBL/GenBank/DDBJ databases">
        <authorList>
            <person name="Lee J.-S."/>
        </authorList>
    </citation>
    <scope>NUCLEOTIDE SEQUENCE</scope>
</reference>
<sequence>MIWSSSTTYWLMTFGVTAVKLCSLIMLVSALTLIFIRTHYFIFLLMIELMFMGFYWFMAEMILISGFPQNYLFFFMIVMVMGACLGMGFLVMLTRVFSKSMELFYMMV</sequence>
<dbReference type="EMBL" id="EU877959">
    <property type="protein sequence ID" value="ACK86646.1"/>
    <property type="molecule type" value="Genomic_DNA"/>
</dbReference>
<accession>C0J6R6</accession>
<feature type="transmembrane region" description="Helical" evidence="1">
    <location>
        <begin position="71"/>
        <end position="97"/>
    </location>
</feature>
<evidence type="ECO:0000256" key="1">
    <source>
        <dbReference type="SAM" id="Phobius"/>
    </source>
</evidence>
<keyword evidence="1" id="KW-1133">Transmembrane helix</keyword>
<feature type="transmembrane region" description="Helical" evidence="1">
    <location>
        <begin position="12"/>
        <end position="33"/>
    </location>
</feature>
<feature type="transmembrane region" description="Helical" evidence="1">
    <location>
        <begin position="40"/>
        <end position="59"/>
    </location>
</feature>
<evidence type="ECO:0000313" key="2">
    <source>
        <dbReference type="EMBL" id="ACK86646.1"/>
    </source>
</evidence>
<keyword evidence="1" id="KW-0472">Membrane</keyword>
<reference evidence="2" key="2">
    <citation type="journal article" date="2009" name="Gene">
        <title>The complete mitochondrial genome of the cyclopoid copepod Paracyclopina nana: a highly divergent genome with novel gene order and atypical gene numbers.</title>
        <authorList>
            <person name="Ki J.S."/>
            <person name="Park H.G."/>
            <person name="Lee J.S."/>
        </authorList>
    </citation>
    <scope>NUCLEOTIDE SEQUENCE</scope>
</reference>
<dbReference type="AlphaFoldDB" id="C0J6R6"/>
<geneLocation type="mitochondrion" evidence="2"/>
<organism evidence="2">
    <name type="scientific">Paracyclopina nana</name>
    <name type="common">Marine copepod</name>
    <dbReference type="NCBI Taxonomy" id="565004"/>
    <lineage>
        <taxon>Eukaryota</taxon>
        <taxon>Metazoa</taxon>
        <taxon>Ecdysozoa</taxon>
        <taxon>Arthropoda</taxon>
        <taxon>Crustacea</taxon>
        <taxon>Multicrustacea</taxon>
        <taxon>Hexanauplia</taxon>
        <taxon>Copepoda</taxon>
        <taxon>Cyclopoida</taxon>
        <taxon>Cyclopettidae</taxon>
        <taxon>Paracyclopina</taxon>
    </lineage>
</organism>
<keyword evidence="2" id="KW-0496">Mitochondrion</keyword>